<keyword evidence="4" id="KW-1185">Reference proteome</keyword>
<dbReference type="HOGENOM" id="CLU_2252590_0_0_1"/>
<feature type="compositionally biased region" description="Polar residues" evidence="1">
    <location>
        <begin position="95"/>
        <end position="104"/>
    </location>
</feature>
<gene>
    <name evidence="2" type="ORF">CAPTEDRAFT_196297</name>
</gene>
<dbReference type="EnsemblMetazoa" id="CapteT196297">
    <property type="protein sequence ID" value="CapteP196297"/>
    <property type="gene ID" value="CapteG196297"/>
</dbReference>
<reference evidence="3" key="3">
    <citation type="submission" date="2015-06" db="UniProtKB">
        <authorList>
            <consortium name="EnsemblMetazoa"/>
        </authorList>
    </citation>
    <scope>IDENTIFICATION</scope>
</reference>
<dbReference type="EMBL" id="KB312101">
    <property type="protein sequence ID" value="ELT87872.1"/>
    <property type="molecule type" value="Genomic_DNA"/>
</dbReference>
<sequence length="104" mass="11291">MNGIQLIQLDPHAFGKSRARSRKQAKLGMESLGSSYLSLFLRPCRMIAIHVSTSVSVGKDGHTKVLLNESNGDGLEVHHPQTDPFRKQGSGRGDISQSCLALGY</sequence>
<evidence type="ECO:0000313" key="4">
    <source>
        <dbReference type="Proteomes" id="UP000014760"/>
    </source>
</evidence>
<feature type="compositionally biased region" description="Basic and acidic residues" evidence="1">
    <location>
        <begin position="75"/>
        <end position="86"/>
    </location>
</feature>
<proteinExistence type="predicted"/>
<organism evidence="2">
    <name type="scientific">Capitella teleta</name>
    <name type="common">Polychaete worm</name>
    <dbReference type="NCBI Taxonomy" id="283909"/>
    <lineage>
        <taxon>Eukaryota</taxon>
        <taxon>Metazoa</taxon>
        <taxon>Spiralia</taxon>
        <taxon>Lophotrochozoa</taxon>
        <taxon>Annelida</taxon>
        <taxon>Polychaeta</taxon>
        <taxon>Sedentaria</taxon>
        <taxon>Scolecida</taxon>
        <taxon>Capitellidae</taxon>
        <taxon>Capitella</taxon>
    </lineage>
</organism>
<name>R7T4E2_CAPTE</name>
<protein>
    <submittedName>
        <fullName evidence="2 3">Uncharacterized protein</fullName>
    </submittedName>
</protein>
<reference evidence="2 4" key="2">
    <citation type="journal article" date="2013" name="Nature">
        <title>Insights into bilaterian evolution from three spiralian genomes.</title>
        <authorList>
            <person name="Simakov O."/>
            <person name="Marletaz F."/>
            <person name="Cho S.J."/>
            <person name="Edsinger-Gonzales E."/>
            <person name="Havlak P."/>
            <person name="Hellsten U."/>
            <person name="Kuo D.H."/>
            <person name="Larsson T."/>
            <person name="Lv J."/>
            <person name="Arendt D."/>
            <person name="Savage R."/>
            <person name="Osoegawa K."/>
            <person name="de Jong P."/>
            <person name="Grimwood J."/>
            <person name="Chapman J.A."/>
            <person name="Shapiro H."/>
            <person name="Aerts A."/>
            <person name="Otillar R.P."/>
            <person name="Terry A.Y."/>
            <person name="Boore J.L."/>
            <person name="Grigoriev I.V."/>
            <person name="Lindberg D.R."/>
            <person name="Seaver E.C."/>
            <person name="Weisblat D.A."/>
            <person name="Putnam N.H."/>
            <person name="Rokhsar D.S."/>
        </authorList>
    </citation>
    <scope>NUCLEOTIDE SEQUENCE</scope>
    <source>
        <strain evidence="2 4">I ESC-2004</strain>
    </source>
</reference>
<reference evidence="4" key="1">
    <citation type="submission" date="2012-12" db="EMBL/GenBank/DDBJ databases">
        <authorList>
            <person name="Hellsten U."/>
            <person name="Grimwood J."/>
            <person name="Chapman J.A."/>
            <person name="Shapiro H."/>
            <person name="Aerts A."/>
            <person name="Otillar R.P."/>
            <person name="Terry A.Y."/>
            <person name="Boore J.L."/>
            <person name="Simakov O."/>
            <person name="Marletaz F."/>
            <person name="Cho S.-J."/>
            <person name="Edsinger-Gonzales E."/>
            <person name="Havlak P."/>
            <person name="Kuo D.-H."/>
            <person name="Larsson T."/>
            <person name="Lv J."/>
            <person name="Arendt D."/>
            <person name="Savage R."/>
            <person name="Osoegawa K."/>
            <person name="de Jong P."/>
            <person name="Lindberg D.R."/>
            <person name="Seaver E.C."/>
            <person name="Weisblat D.A."/>
            <person name="Putnam N.H."/>
            <person name="Grigoriev I.V."/>
            <person name="Rokhsar D.S."/>
        </authorList>
    </citation>
    <scope>NUCLEOTIDE SEQUENCE</scope>
    <source>
        <strain evidence="4">I ESC-2004</strain>
    </source>
</reference>
<dbReference type="AlphaFoldDB" id="R7T4E2"/>
<evidence type="ECO:0000256" key="1">
    <source>
        <dbReference type="SAM" id="MobiDB-lite"/>
    </source>
</evidence>
<dbReference type="Proteomes" id="UP000014760">
    <property type="component" value="Unassembled WGS sequence"/>
</dbReference>
<dbReference type="EMBL" id="AMQN01003539">
    <property type="status" value="NOT_ANNOTATED_CDS"/>
    <property type="molecule type" value="Genomic_DNA"/>
</dbReference>
<evidence type="ECO:0000313" key="3">
    <source>
        <dbReference type="EnsemblMetazoa" id="CapteP196297"/>
    </source>
</evidence>
<evidence type="ECO:0000313" key="2">
    <source>
        <dbReference type="EMBL" id="ELT87872.1"/>
    </source>
</evidence>
<feature type="region of interest" description="Disordered" evidence="1">
    <location>
        <begin position="68"/>
        <end position="104"/>
    </location>
</feature>
<accession>R7T4E2</accession>